<feature type="compositionally biased region" description="Basic and acidic residues" evidence="2">
    <location>
        <begin position="25"/>
        <end position="35"/>
    </location>
</feature>
<evidence type="ECO:0000256" key="3">
    <source>
        <dbReference type="SAM" id="SignalP"/>
    </source>
</evidence>
<dbReference type="Gene3D" id="2.40.50.100">
    <property type="match status" value="1"/>
</dbReference>
<dbReference type="Gene3D" id="1.10.287.470">
    <property type="entry name" value="Helix hairpin bin"/>
    <property type="match status" value="1"/>
</dbReference>
<feature type="region of interest" description="Disordered" evidence="2">
    <location>
        <begin position="25"/>
        <end position="58"/>
    </location>
</feature>
<keyword evidence="6" id="KW-1185">Reference proteome</keyword>
<keyword evidence="3" id="KW-0732">Signal</keyword>
<accession>A0ABT5KWF3</accession>
<name>A0ABT5KWF3_9BURK</name>
<dbReference type="PANTHER" id="PTHR30097:SF4">
    <property type="entry name" value="SLR6042 PROTEIN"/>
    <property type="match status" value="1"/>
</dbReference>
<evidence type="ECO:0000259" key="4">
    <source>
        <dbReference type="Pfam" id="PF25967"/>
    </source>
</evidence>
<evidence type="ECO:0000256" key="2">
    <source>
        <dbReference type="SAM" id="MobiDB-lite"/>
    </source>
</evidence>
<dbReference type="PANTHER" id="PTHR30097">
    <property type="entry name" value="CATION EFFLUX SYSTEM PROTEIN CUSB"/>
    <property type="match status" value="1"/>
</dbReference>
<evidence type="ECO:0000313" key="6">
    <source>
        <dbReference type="Proteomes" id="UP001219862"/>
    </source>
</evidence>
<proteinExistence type="predicted"/>
<dbReference type="Proteomes" id="UP001219862">
    <property type="component" value="Unassembled WGS sequence"/>
</dbReference>
<feature type="chain" id="PRO_5046782776" evidence="3">
    <location>
        <begin position="27"/>
        <end position="383"/>
    </location>
</feature>
<gene>
    <name evidence="5" type="ORF">PRZ01_13010</name>
</gene>
<feature type="signal peptide" evidence="3">
    <location>
        <begin position="1"/>
        <end position="26"/>
    </location>
</feature>
<evidence type="ECO:0000313" key="5">
    <source>
        <dbReference type="EMBL" id="MDC8786112.1"/>
    </source>
</evidence>
<dbReference type="Gene3D" id="2.40.420.20">
    <property type="match status" value="1"/>
</dbReference>
<comment type="caution">
    <text evidence="5">The sequence shown here is derived from an EMBL/GenBank/DDBJ whole genome shotgun (WGS) entry which is preliminary data.</text>
</comment>
<dbReference type="EMBL" id="JAQQXS010000011">
    <property type="protein sequence ID" value="MDC8786112.1"/>
    <property type="molecule type" value="Genomic_DNA"/>
</dbReference>
<dbReference type="RefSeq" id="WP_273597229.1">
    <property type="nucleotide sequence ID" value="NZ_JAQQXS010000011.1"/>
</dbReference>
<evidence type="ECO:0000256" key="1">
    <source>
        <dbReference type="ARBA" id="ARBA00022448"/>
    </source>
</evidence>
<feature type="compositionally biased region" description="Polar residues" evidence="2">
    <location>
        <begin position="48"/>
        <end position="57"/>
    </location>
</feature>
<reference evidence="5 6" key="1">
    <citation type="submission" date="2022-10" db="EMBL/GenBank/DDBJ databases">
        <title>paucibacter sp. hw8 Genome sequencing.</title>
        <authorList>
            <person name="Park S."/>
        </authorList>
    </citation>
    <scope>NUCLEOTIDE SEQUENCE [LARGE SCALE GENOMIC DNA]</scope>
    <source>
        <strain evidence="6">hw8</strain>
    </source>
</reference>
<organism evidence="5 6">
    <name type="scientific">Roseateles koreensis</name>
    <dbReference type="NCBI Taxonomy" id="2987526"/>
    <lineage>
        <taxon>Bacteria</taxon>
        <taxon>Pseudomonadati</taxon>
        <taxon>Pseudomonadota</taxon>
        <taxon>Betaproteobacteria</taxon>
        <taxon>Burkholderiales</taxon>
        <taxon>Sphaerotilaceae</taxon>
        <taxon>Roseateles</taxon>
    </lineage>
</organism>
<keyword evidence="1" id="KW-0813">Transport</keyword>
<dbReference type="InterPro" id="IPR051909">
    <property type="entry name" value="MFP_Cation_Efflux"/>
</dbReference>
<feature type="domain" description="Multidrug resistance protein MdtA-like C-terminal permuted SH3" evidence="4">
    <location>
        <begin position="318"/>
        <end position="376"/>
    </location>
</feature>
<protein>
    <submittedName>
        <fullName evidence="5">Efflux RND transporter periplasmic adaptor subunit</fullName>
    </submittedName>
</protein>
<dbReference type="InterPro" id="IPR058627">
    <property type="entry name" value="MdtA-like_C"/>
</dbReference>
<dbReference type="Pfam" id="PF25967">
    <property type="entry name" value="RND-MFP_C"/>
    <property type="match status" value="1"/>
</dbReference>
<sequence length="383" mass="40022">MKTSLTYAVLVSLATAVATTATWAHGDESHGDAKPKTQTMAQPAAATVPSTDISAPQRQPDGSLWVPKAVQHRLGIQTLLAQTQSHALAVELNGRVLPDPNAGGRVQASQGGRIEAGPQGLPMLGQTVRKGQVLAYLRPATSSLDRGNQQSALAELEAQDAVAERKLARYEQLEGVVPQKDIEAARYERDALKKRRAAISASVNAPEALVSPVSGMVAASGVVIGQVVDAKDVLFEVVNPKQLVVEALAYDAALTQGLGQASAALPGGAMALQFIGGGRQLRDQAIPLLFRVTRTDVPVAIGQTLKVTAQTSQTAQGVAVPQAALSRNAAGDAVVWLHTGPERFAAKVVRTQPLDARTVVVTSGLSEHDRVVTQGASLLAQVR</sequence>
<dbReference type="SUPFAM" id="SSF111369">
    <property type="entry name" value="HlyD-like secretion proteins"/>
    <property type="match status" value="1"/>
</dbReference>